<dbReference type="Proteomes" id="UP000526233">
    <property type="component" value="Unassembled WGS sequence"/>
</dbReference>
<evidence type="ECO:0000313" key="4">
    <source>
        <dbReference type="EMBL" id="OYR27502.1"/>
    </source>
</evidence>
<accession>A0A256GK55</accession>
<dbReference type="Pfam" id="PF03237">
    <property type="entry name" value="Terminase_6N"/>
    <property type="match status" value="1"/>
</dbReference>
<dbReference type="Gene3D" id="3.40.50.300">
    <property type="entry name" value="P-loop containing nucleotide triphosphate hydrolases"/>
    <property type="match status" value="1"/>
</dbReference>
<reference evidence="3 6" key="2">
    <citation type="submission" date="2018-11" db="EMBL/GenBank/DDBJ databases">
        <title>Genome sequencing and analysis.</title>
        <authorList>
            <person name="Huang Y.-T."/>
        </authorList>
    </citation>
    <scope>NUCLEOTIDE SEQUENCE [LARGE SCALE GENOMIC DNA]</scope>
    <source>
        <strain evidence="3 6">SHIN</strain>
    </source>
</reference>
<name>A0A256GK55_9HYPH</name>
<dbReference type="Gene3D" id="3.30.420.240">
    <property type="match status" value="1"/>
</dbReference>
<protein>
    <submittedName>
        <fullName evidence="3">ATP-binding protein</fullName>
    </submittedName>
    <submittedName>
        <fullName evidence="4">Terminase-like family protein</fullName>
    </submittedName>
</protein>
<dbReference type="EMBL" id="NNRM01000017">
    <property type="protein sequence ID" value="OYR27502.1"/>
    <property type="molecule type" value="Genomic_DNA"/>
</dbReference>
<gene>
    <name evidence="4" type="ORF">CEV34_2183</name>
    <name evidence="3" type="ORF">EHE22_10260</name>
</gene>
<dbReference type="AlphaFoldDB" id="A0A256GK55"/>
<sequence length="411" mass="44973">MTAESEWLLKARDAQLPPPAGWRTWLILGGRGSGKTRAGAEWVSGMALGLAPFAAKACGHIALVGETFADAREVMVDGPSGILSVSRLSRPRYEATRKRLLWDNGAVASLYSSEDPDGLRGPQFDAAWCDELAKWKNPQATWDMLQFGLRLGDFPRQVVTTTPRAVPLLKALICDVSVSMTHMRTSENAANLANGFIETINQRYAGTRLGRQELEGELIEERAGTLWSRERIEQCFEVQAPQLIRILVAIDPPASSGKSSDACGIVVAGIDENGFAHVLADETMNMAKPHQWARRAIALYHSFEADAVLAEVNQGGEMVAAVLAAEDATVPVLMRRASRGKWLRAEPVAALYEQGRVRHTGRFAALEDEMCDFAPEGLSNGRSPDRLDALVWALAELMLGGERKPRIRRFG</sequence>
<reference evidence="4 5" key="1">
    <citation type="submission" date="2017-07" db="EMBL/GenBank/DDBJ databases">
        <title>Phylogenetic study on the rhizospheric bacterium Ochrobactrum sp. A44.</title>
        <authorList>
            <person name="Krzyzanowska D.M."/>
            <person name="Ossowicki A."/>
            <person name="Rajewska M."/>
            <person name="Maciag T."/>
            <person name="Kaczynski Z."/>
            <person name="Czerwicka M."/>
            <person name="Jafra S."/>
        </authorList>
    </citation>
    <scope>NUCLEOTIDE SEQUENCE [LARGE SCALE GENOMIC DNA]</scope>
    <source>
        <strain evidence="4 5">CCUG 30717</strain>
    </source>
</reference>
<dbReference type="Pfam" id="PF17289">
    <property type="entry name" value="Terminase_6C"/>
    <property type="match status" value="1"/>
</dbReference>
<dbReference type="GO" id="GO:0005524">
    <property type="term" value="F:ATP binding"/>
    <property type="evidence" value="ECO:0007669"/>
    <property type="project" value="UniProtKB-KW"/>
</dbReference>
<keyword evidence="1" id="KW-1188">Viral release from host cell</keyword>
<dbReference type="InterPro" id="IPR035421">
    <property type="entry name" value="Terminase_6C"/>
</dbReference>
<evidence type="ECO:0000313" key="5">
    <source>
        <dbReference type="Proteomes" id="UP000216188"/>
    </source>
</evidence>
<proteinExistence type="predicted"/>
<dbReference type="EMBL" id="PKQI01000002">
    <property type="protein sequence ID" value="NNV20805.1"/>
    <property type="molecule type" value="Genomic_DNA"/>
</dbReference>
<evidence type="ECO:0000313" key="6">
    <source>
        <dbReference type="Proteomes" id="UP000526233"/>
    </source>
</evidence>
<comment type="caution">
    <text evidence="4">The sequence shown here is derived from an EMBL/GenBank/DDBJ whole genome shotgun (WGS) entry which is preliminary data.</text>
</comment>
<organism evidence="4 5">
    <name type="scientific">Brucella pseudogrignonensis</name>
    <dbReference type="NCBI Taxonomy" id="419475"/>
    <lineage>
        <taxon>Bacteria</taxon>
        <taxon>Pseudomonadati</taxon>
        <taxon>Pseudomonadota</taxon>
        <taxon>Alphaproteobacteria</taxon>
        <taxon>Hyphomicrobiales</taxon>
        <taxon>Brucellaceae</taxon>
        <taxon>Brucella/Ochrobactrum group</taxon>
        <taxon>Brucella</taxon>
    </lineage>
</organism>
<dbReference type="RefSeq" id="WP_007874166.1">
    <property type="nucleotide sequence ID" value="NZ_CAXURC020000001.1"/>
</dbReference>
<evidence type="ECO:0000259" key="2">
    <source>
        <dbReference type="Pfam" id="PF17289"/>
    </source>
</evidence>
<evidence type="ECO:0000313" key="3">
    <source>
        <dbReference type="EMBL" id="NNV20805.1"/>
    </source>
</evidence>
<keyword evidence="3" id="KW-0547">Nucleotide-binding</keyword>
<dbReference type="Proteomes" id="UP000216188">
    <property type="component" value="Unassembled WGS sequence"/>
</dbReference>
<dbReference type="STRING" id="419475.A8A54_02570"/>
<dbReference type="InterPro" id="IPR027417">
    <property type="entry name" value="P-loop_NTPase"/>
</dbReference>
<feature type="domain" description="Terminase large subunit gp17-like C-terminal" evidence="2">
    <location>
        <begin position="249"/>
        <end position="396"/>
    </location>
</feature>
<keyword evidence="3" id="KW-0067">ATP-binding</keyword>
<evidence type="ECO:0000256" key="1">
    <source>
        <dbReference type="ARBA" id="ARBA00022612"/>
    </source>
</evidence>
<keyword evidence="5" id="KW-1185">Reference proteome</keyword>